<organism evidence="2 3">
    <name type="scientific">Thalassotalea castellviae</name>
    <dbReference type="NCBI Taxonomy" id="3075612"/>
    <lineage>
        <taxon>Bacteria</taxon>
        <taxon>Pseudomonadati</taxon>
        <taxon>Pseudomonadota</taxon>
        <taxon>Gammaproteobacteria</taxon>
        <taxon>Alteromonadales</taxon>
        <taxon>Colwelliaceae</taxon>
        <taxon>Thalassotalea</taxon>
    </lineage>
</organism>
<evidence type="ECO:0000313" key="2">
    <source>
        <dbReference type="EMBL" id="MDT0603024.1"/>
    </source>
</evidence>
<keyword evidence="3" id="KW-1185">Reference proteome</keyword>
<reference evidence="2 3" key="1">
    <citation type="submission" date="2023-09" db="EMBL/GenBank/DDBJ databases">
        <authorList>
            <person name="Rey-Velasco X."/>
        </authorList>
    </citation>
    <scope>NUCLEOTIDE SEQUENCE [LARGE SCALE GENOMIC DNA]</scope>
    <source>
        <strain evidence="2 3">W431</strain>
    </source>
</reference>
<gene>
    <name evidence="2" type="ORF">RM573_05410</name>
</gene>
<keyword evidence="1" id="KW-1133">Transmembrane helix</keyword>
<dbReference type="NCBIfam" id="NF037970">
    <property type="entry name" value="vanZ_1"/>
    <property type="match status" value="1"/>
</dbReference>
<dbReference type="EMBL" id="JAVRIF010000002">
    <property type="protein sequence ID" value="MDT0603024.1"/>
    <property type="molecule type" value="Genomic_DNA"/>
</dbReference>
<proteinExistence type="predicted"/>
<feature type="transmembrane region" description="Helical" evidence="1">
    <location>
        <begin position="61"/>
        <end position="80"/>
    </location>
</feature>
<feature type="transmembrane region" description="Helical" evidence="1">
    <location>
        <begin position="37"/>
        <end position="54"/>
    </location>
</feature>
<accession>A0ABU2ZYN2</accession>
<keyword evidence="1" id="KW-0472">Membrane</keyword>
<dbReference type="RefSeq" id="WP_311578369.1">
    <property type="nucleotide sequence ID" value="NZ_JAVRIF010000002.1"/>
</dbReference>
<feature type="transmembrane region" description="Helical" evidence="1">
    <location>
        <begin position="7"/>
        <end position="31"/>
    </location>
</feature>
<evidence type="ECO:0000313" key="3">
    <source>
        <dbReference type="Proteomes" id="UP001266357"/>
    </source>
</evidence>
<comment type="caution">
    <text evidence="2">The sequence shown here is derived from an EMBL/GenBank/DDBJ whole genome shotgun (WGS) entry which is preliminary data.</text>
</comment>
<protein>
    <submittedName>
        <fullName evidence="2">VanZ family protein</fullName>
    </submittedName>
</protein>
<sequence length="118" mass="13795">MKTRQPLIILLLIIFTIMLLTFASFDLHVIIEQSLQLDTIGHFLGFYFLTWFLHKNLSLPLLNICLCMIFYAAVTELSQMYLGFRKGEMSDFIADVVGISLYLTIVWLKRPLHKKEPR</sequence>
<keyword evidence="1" id="KW-0812">Transmembrane</keyword>
<evidence type="ECO:0000256" key="1">
    <source>
        <dbReference type="SAM" id="Phobius"/>
    </source>
</evidence>
<feature type="transmembrane region" description="Helical" evidence="1">
    <location>
        <begin position="92"/>
        <end position="108"/>
    </location>
</feature>
<dbReference type="Proteomes" id="UP001266357">
    <property type="component" value="Unassembled WGS sequence"/>
</dbReference>
<name>A0ABU2ZYN2_9GAMM</name>